<comment type="caution">
    <text evidence="1">The sequence shown here is derived from an EMBL/GenBank/DDBJ whole genome shotgun (WGS) entry which is preliminary data.</text>
</comment>
<accession>A0AAW1ITU2</accession>
<keyword evidence="2" id="KW-1185">Reference proteome</keyword>
<evidence type="ECO:0000313" key="2">
    <source>
        <dbReference type="Proteomes" id="UP001458880"/>
    </source>
</evidence>
<name>A0AAW1ITU2_POPJA</name>
<gene>
    <name evidence="1" type="ORF">QE152_g34332</name>
</gene>
<evidence type="ECO:0000313" key="1">
    <source>
        <dbReference type="EMBL" id="KAK9693255.1"/>
    </source>
</evidence>
<dbReference type="Proteomes" id="UP001458880">
    <property type="component" value="Unassembled WGS sequence"/>
</dbReference>
<protein>
    <submittedName>
        <fullName evidence="1">Uncharacterized protein</fullName>
    </submittedName>
</protein>
<proteinExistence type="predicted"/>
<dbReference type="AlphaFoldDB" id="A0AAW1ITU2"/>
<dbReference type="EMBL" id="JASPKY010000547">
    <property type="protein sequence ID" value="KAK9693255.1"/>
    <property type="molecule type" value="Genomic_DNA"/>
</dbReference>
<organism evidence="1 2">
    <name type="scientific">Popillia japonica</name>
    <name type="common">Japanese beetle</name>
    <dbReference type="NCBI Taxonomy" id="7064"/>
    <lineage>
        <taxon>Eukaryota</taxon>
        <taxon>Metazoa</taxon>
        <taxon>Ecdysozoa</taxon>
        <taxon>Arthropoda</taxon>
        <taxon>Hexapoda</taxon>
        <taxon>Insecta</taxon>
        <taxon>Pterygota</taxon>
        <taxon>Neoptera</taxon>
        <taxon>Endopterygota</taxon>
        <taxon>Coleoptera</taxon>
        <taxon>Polyphaga</taxon>
        <taxon>Scarabaeiformia</taxon>
        <taxon>Scarabaeidae</taxon>
        <taxon>Rutelinae</taxon>
        <taxon>Popillia</taxon>
    </lineage>
</organism>
<sequence length="77" mass="8814">MHILAKIIDRDRARGTSSRHATQSSNKLGWCIGHIGNGGICKEKYKQPHFNEDVVDGHKYILHQQLLLAMDKYLTQQ</sequence>
<reference evidence="1 2" key="1">
    <citation type="journal article" date="2024" name="BMC Genomics">
        <title>De novo assembly and annotation of Popillia japonica's genome with initial clues to its potential as an invasive pest.</title>
        <authorList>
            <person name="Cucini C."/>
            <person name="Boschi S."/>
            <person name="Funari R."/>
            <person name="Cardaioli E."/>
            <person name="Iannotti N."/>
            <person name="Marturano G."/>
            <person name="Paoli F."/>
            <person name="Bruttini M."/>
            <person name="Carapelli A."/>
            <person name="Frati F."/>
            <person name="Nardi F."/>
        </authorList>
    </citation>
    <scope>NUCLEOTIDE SEQUENCE [LARGE SCALE GENOMIC DNA]</scope>
    <source>
        <strain evidence="1">DMR45628</strain>
    </source>
</reference>